<dbReference type="EMBL" id="GBXM01104947">
    <property type="protein sequence ID" value="JAH03630.1"/>
    <property type="molecule type" value="Transcribed_RNA"/>
</dbReference>
<reference evidence="1" key="1">
    <citation type="submission" date="2014-11" db="EMBL/GenBank/DDBJ databases">
        <authorList>
            <person name="Amaro Gonzalez C."/>
        </authorList>
    </citation>
    <scope>NUCLEOTIDE SEQUENCE</scope>
</reference>
<protein>
    <submittedName>
        <fullName evidence="1">Uncharacterized protein</fullName>
    </submittedName>
</protein>
<reference evidence="1" key="2">
    <citation type="journal article" date="2015" name="Fish Shellfish Immunol.">
        <title>Early steps in the European eel (Anguilla anguilla)-Vibrio vulnificus interaction in the gills: Role of the RtxA13 toxin.</title>
        <authorList>
            <person name="Callol A."/>
            <person name="Pajuelo D."/>
            <person name="Ebbesson L."/>
            <person name="Teles M."/>
            <person name="MacKenzie S."/>
            <person name="Amaro C."/>
        </authorList>
    </citation>
    <scope>NUCLEOTIDE SEQUENCE</scope>
</reference>
<proteinExistence type="predicted"/>
<sequence>MPNRWISLSFLQEEVSY</sequence>
<name>A0A0E9PHR6_ANGAN</name>
<accession>A0A0E9PHR6</accession>
<evidence type="ECO:0000313" key="1">
    <source>
        <dbReference type="EMBL" id="JAH03630.1"/>
    </source>
</evidence>
<organism evidence="1">
    <name type="scientific">Anguilla anguilla</name>
    <name type="common">European freshwater eel</name>
    <name type="synonym">Muraena anguilla</name>
    <dbReference type="NCBI Taxonomy" id="7936"/>
    <lineage>
        <taxon>Eukaryota</taxon>
        <taxon>Metazoa</taxon>
        <taxon>Chordata</taxon>
        <taxon>Craniata</taxon>
        <taxon>Vertebrata</taxon>
        <taxon>Euteleostomi</taxon>
        <taxon>Actinopterygii</taxon>
        <taxon>Neopterygii</taxon>
        <taxon>Teleostei</taxon>
        <taxon>Anguilliformes</taxon>
        <taxon>Anguillidae</taxon>
        <taxon>Anguilla</taxon>
    </lineage>
</organism>
<dbReference type="AlphaFoldDB" id="A0A0E9PHR6"/>